<feature type="transmembrane region" description="Helical" evidence="1">
    <location>
        <begin position="136"/>
        <end position="155"/>
    </location>
</feature>
<sequence length="223" mass="24699">MSEVRCRRLQSFHQYYAMLTQSVIAAILLIRTYALYNRSRRILVLLVATAVVAGSVSVWSILSERNFTFNAETAMHLPSCDLSISNQQGRRLTGAWSSMLVFDTLVFILTVLRAVQSNGLWRGGLLRLMVLDGAAYYGLMVMANIANIVTFVVPVPTAKGMCVSLTNVISSTLISRIMLNIRDPARRVLTEGHIPLGKITLDTLATECTHTVSEDFEDVMIIA</sequence>
<evidence type="ECO:0000313" key="2">
    <source>
        <dbReference type="EMBL" id="EMD37752.1"/>
    </source>
</evidence>
<dbReference type="OrthoDB" id="3261349at2759"/>
<dbReference type="Proteomes" id="UP000016930">
    <property type="component" value="Unassembled WGS sequence"/>
</dbReference>
<accession>M2RGZ3</accession>
<name>M2RGZ3_CERS8</name>
<reference evidence="2 3" key="1">
    <citation type="journal article" date="2012" name="Proc. Natl. Acad. Sci. U.S.A.">
        <title>Comparative genomics of Ceriporiopsis subvermispora and Phanerochaete chrysosporium provide insight into selective ligninolysis.</title>
        <authorList>
            <person name="Fernandez-Fueyo E."/>
            <person name="Ruiz-Duenas F.J."/>
            <person name="Ferreira P."/>
            <person name="Floudas D."/>
            <person name="Hibbett D.S."/>
            <person name="Canessa P."/>
            <person name="Larrondo L.F."/>
            <person name="James T.Y."/>
            <person name="Seelenfreund D."/>
            <person name="Lobos S."/>
            <person name="Polanco R."/>
            <person name="Tello M."/>
            <person name="Honda Y."/>
            <person name="Watanabe T."/>
            <person name="Watanabe T."/>
            <person name="Ryu J.S."/>
            <person name="Kubicek C.P."/>
            <person name="Schmoll M."/>
            <person name="Gaskell J."/>
            <person name="Hammel K.E."/>
            <person name="St John F.J."/>
            <person name="Vanden Wymelenberg A."/>
            <person name="Sabat G."/>
            <person name="Splinter BonDurant S."/>
            <person name="Syed K."/>
            <person name="Yadav J.S."/>
            <person name="Doddapaneni H."/>
            <person name="Subramanian V."/>
            <person name="Lavin J.L."/>
            <person name="Oguiza J.A."/>
            <person name="Perez G."/>
            <person name="Pisabarro A.G."/>
            <person name="Ramirez L."/>
            <person name="Santoyo F."/>
            <person name="Master E."/>
            <person name="Coutinho P.M."/>
            <person name="Henrissat B."/>
            <person name="Lombard V."/>
            <person name="Magnuson J.K."/>
            <person name="Kuees U."/>
            <person name="Hori C."/>
            <person name="Igarashi K."/>
            <person name="Samejima M."/>
            <person name="Held B.W."/>
            <person name="Barry K.W."/>
            <person name="LaButti K.M."/>
            <person name="Lapidus A."/>
            <person name="Lindquist E.A."/>
            <person name="Lucas S.M."/>
            <person name="Riley R."/>
            <person name="Salamov A.A."/>
            <person name="Hoffmeister D."/>
            <person name="Schwenk D."/>
            <person name="Hadar Y."/>
            <person name="Yarden O."/>
            <person name="de Vries R.P."/>
            <person name="Wiebenga A."/>
            <person name="Stenlid J."/>
            <person name="Eastwood D."/>
            <person name="Grigoriev I.V."/>
            <person name="Berka R.M."/>
            <person name="Blanchette R.A."/>
            <person name="Kersten P."/>
            <person name="Martinez A.T."/>
            <person name="Vicuna R."/>
            <person name="Cullen D."/>
        </authorList>
    </citation>
    <scope>NUCLEOTIDE SEQUENCE [LARGE SCALE GENOMIC DNA]</scope>
    <source>
        <strain evidence="2 3">B</strain>
    </source>
</reference>
<evidence type="ECO:0000256" key="1">
    <source>
        <dbReference type="SAM" id="Phobius"/>
    </source>
</evidence>
<evidence type="ECO:0000313" key="3">
    <source>
        <dbReference type="Proteomes" id="UP000016930"/>
    </source>
</evidence>
<dbReference type="AlphaFoldDB" id="M2RGZ3"/>
<keyword evidence="1" id="KW-1133">Transmembrane helix</keyword>
<gene>
    <name evidence="2" type="ORF">CERSUDRAFT_105660</name>
</gene>
<keyword evidence="3" id="KW-1185">Reference proteome</keyword>
<dbReference type="EMBL" id="KB445796">
    <property type="protein sequence ID" value="EMD37752.1"/>
    <property type="molecule type" value="Genomic_DNA"/>
</dbReference>
<proteinExistence type="predicted"/>
<dbReference type="HOGENOM" id="CLU_035509_16_0_1"/>
<keyword evidence="1" id="KW-0812">Transmembrane</keyword>
<protein>
    <submittedName>
        <fullName evidence="2">Uncharacterized protein</fullName>
    </submittedName>
</protein>
<feature type="transmembrane region" description="Helical" evidence="1">
    <location>
        <begin position="12"/>
        <end position="30"/>
    </location>
</feature>
<organism evidence="2 3">
    <name type="scientific">Ceriporiopsis subvermispora (strain B)</name>
    <name type="common">White-rot fungus</name>
    <name type="synonym">Gelatoporia subvermispora</name>
    <dbReference type="NCBI Taxonomy" id="914234"/>
    <lineage>
        <taxon>Eukaryota</taxon>
        <taxon>Fungi</taxon>
        <taxon>Dikarya</taxon>
        <taxon>Basidiomycota</taxon>
        <taxon>Agaricomycotina</taxon>
        <taxon>Agaricomycetes</taxon>
        <taxon>Polyporales</taxon>
        <taxon>Gelatoporiaceae</taxon>
        <taxon>Gelatoporia</taxon>
    </lineage>
</organism>
<keyword evidence="1" id="KW-0472">Membrane</keyword>
<feature type="transmembrane region" description="Helical" evidence="1">
    <location>
        <begin position="95"/>
        <end position="115"/>
    </location>
</feature>
<feature type="transmembrane region" description="Helical" evidence="1">
    <location>
        <begin position="42"/>
        <end position="62"/>
    </location>
</feature>